<dbReference type="InterPro" id="IPR050397">
    <property type="entry name" value="Env_Response_Regulators"/>
</dbReference>
<evidence type="ECO:0000256" key="2">
    <source>
        <dbReference type="ARBA" id="ARBA00023125"/>
    </source>
</evidence>
<sequence>MQKNQDKEAIQRLVQANGLHEIFGPDVIGAMELRVYEDREIICAMGYQLDGLYVLAAGKLKIYTLLPNGKTMLLRFSRPSAMIGDVEWMAKHPVKNNVEAVGECSLLFISRELILEKEAENAAFLWFMIQNLSHKLYTLGNASAVNLLYPVENRFASYLLSLFAAENSLQQTEELRTSTLTETAEMLGTSYRHLNRIISRMIQDGVLQRQKGRLIILNEERLREMAGNHLYV</sequence>
<evidence type="ECO:0000256" key="1">
    <source>
        <dbReference type="ARBA" id="ARBA00023015"/>
    </source>
</evidence>
<dbReference type="EMBL" id="JBHSMJ010000004">
    <property type="protein sequence ID" value="MFC5446752.1"/>
    <property type="molecule type" value="Genomic_DNA"/>
</dbReference>
<dbReference type="PROSITE" id="PS50042">
    <property type="entry name" value="CNMP_BINDING_3"/>
    <property type="match status" value="1"/>
</dbReference>
<evidence type="ECO:0000259" key="6">
    <source>
        <dbReference type="PROSITE" id="PS51063"/>
    </source>
</evidence>
<evidence type="ECO:0000256" key="4">
    <source>
        <dbReference type="ARBA" id="ARBA00023163"/>
    </source>
</evidence>
<dbReference type="InterPro" id="IPR018490">
    <property type="entry name" value="cNMP-bd_dom_sf"/>
</dbReference>
<evidence type="ECO:0000313" key="8">
    <source>
        <dbReference type="Proteomes" id="UP001596044"/>
    </source>
</evidence>
<evidence type="ECO:0000256" key="3">
    <source>
        <dbReference type="ARBA" id="ARBA00023159"/>
    </source>
</evidence>
<name>A0ABW0K1V9_9BACL</name>
<keyword evidence="3" id="KW-0010">Activator</keyword>
<proteinExistence type="predicted"/>
<organism evidence="7 8">
    <name type="scientific">Paenibacillus aestuarii</name>
    <dbReference type="NCBI Taxonomy" id="516965"/>
    <lineage>
        <taxon>Bacteria</taxon>
        <taxon>Bacillati</taxon>
        <taxon>Bacillota</taxon>
        <taxon>Bacilli</taxon>
        <taxon>Bacillales</taxon>
        <taxon>Paenibacillaceae</taxon>
        <taxon>Paenibacillus</taxon>
    </lineage>
</organism>
<dbReference type="InterPro" id="IPR036390">
    <property type="entry name" value="WH_DNA-bd_sf"/>
</dbReference>
<dbReference type="SUPFAM" id="SSF46785">
    <property type="entry name" value="Winged helix' DNA-binding domain"/>
    <property type="match status" value="1"/>
</dbReference>
<dbReference type="PANTHER" id="PTHR24567">
    <property type="entry name" value="CRP FAMILY TRANSCRIPTIONAL REGULATORY PROTEIN"/>
    <property type="match status" value="1"/>
</dbReference>
<dbReference type="SMART" id="SM00100">
    <property type="entry name" value="cNMP"/>
    <property type="match status" value="1"/>
</dbReference>
<dbReference type="Gene3D" id="2.60.120.10">
    <property type="entry name" value="Jelly Rolls"/>
    <property type="match status" value="1"/>
</dbReference>
<dbReference type="SUPFAM" id="SSF51206">
    <property type="entry name" value="cAMP-binding domain-like"/>
    <property type="match status" value="1"/>
</dbReference>
<dbReference type="PANTHER" id="PTHR24567:SF26">
    <property type="entry name" value="REGULATORY PROTEIN YEIL"/>
    <property type="match status" value="1"/>
</dbReference>
<keyword evidence="2" id="KW-0238">DNA-binding</keyword>
<evidence type="ECO:0000313" key="7">
    <source>
        <dbReference type="EMBL" id="MFC5446752.1"/>
    </source>
</evidence>
<dbReference type="InterPro" id="IPR014710">
    <property type="entry name" value="RmlC-like_jellyroll"/>
</dbReference>
<gene>
    <name evidence="7" type="ORF">ACFPOG_00605</name>
</gene>
<keyword evidence="1" id="KW-0805">Transcription regulation</keyword>
<dbReference type="RefSeq" id="WP_270880549.1">
    <property type="nucleotide sequence ID" value="NZ_JAQFVF010000033.1"/>
</dbReference>
<dbReference type="Proteomes" id="UP001596044">
    <property type="component" value="Unassembled WGS sequence"/>
</dbReference>
<dbReference type="PROSITE" id="PS51063">
    <property type="entry name" value="HTH_CRP_2"/>
    <property type="match status" value="1"/>
</dbReference>
<dbReference type="InterPro" id="IPR000595">
    <property type="entry name" value="cNMP-bd_dom"/>
</dbReference>
<comment type="caution">
    <text evidence="7">The sequence shown here is derived from an EMBL/GenBank/DDBJ whole genome shotgun (WGS) entry which is preliminary data.</text>
</comment>
<dbReference type="Pfam" id="PF13545">
    <property type="entry name" value="HTH_Crp_2"/>
    <property type="match status" value="1"/>
</dbReference>
<dbReference type="InterPro" id="IPR012318">
    <property type="entry name" value="HTH_CRP"/>
</dbReference>
<keyword evidence="8" id="KW-1185">Reference proteome</keyword>
<evidence type="ECO:0000259" key="5">
    <source>
        <dbReference type="PROSITE" id="PS50042"/>
    </source>
</evidence>
<keyword evidence="4" id="KW-0804">Transcription</keyword>
<reference evidence="8" key="1">
    <citation type="journal article" date="2019" name="Int. J. Syst. Evol. Microbiol.">
        <title>The Global Catalogue of Microorganisms (GCM) 10K type strain sequencing project: providing services to taxonomists for standard genome sequencing and annotation.</title>
        <authorList>
            <consortium name="The Broad Institute Genomics Platform"/>
            <consortium name="The Broad Institute Genome Sequencing Center for Infectious Disease"/>
            <person name="Wu L."/>
            <person name="Ma J."/>
        </authorList>
    </citation>
    <scope>NUCLEOTIDE SEQUENCE [LARGE SCALE GENOMIC DNA]</scope>
    <source>
        <strain evidence="8">KACC 11904</strain>
    </source>
</reference>
<accession>A0ABW0K1V9</accession>
<protein>
    <submittedName>
        <fullName evidence="7">Cyclic nucleotide-binding domain-containing protein</fullName>
    </submittedName>
</protein>
<feature type="domain" description="Cyclic nucleotide-binding" evidence="5">
    <location>
        <begin position="26"/>
        <end position="112"/>
    </location>
</feature>
<feature type="domain" description="HTH crp-type" evidence="6">
    <location>
        <begin position="149"/>
        <end position="220"/>
    </location>
</feature>
<dbReference type="Pfam" id="PF00027">
    <property type="entry name" value="cNMP_binding"/>
    <property type="match status" value="1"/>
</dbReference>
<dbReference type="CDD" id="cd00038">
    <property type="entry name" value="CAP_ED"/>
    <property type="match status" value="1"/>
</dbReference>